<evidence type="ECO:0000256" key="14">
    <source>
        <dbReference type="SAM" id="SignalP"/>
    </source>
</evidence>
<dbReference type="SMART" id="SM01065">
    <property type="entry name" value="CBM_2"/>
    <property type="match status" value="1"/>
</dbReference>
<dbReference type="SUPFAM" id="SSF49452">
    <property type="entry name" value="Starch-binding domain-like"/>
    <property type="match status" value="1"/>
</dbReference>
<dbReference type="CDD" id="cd11319">
    <property type="entry name" value="AmyAc_euk_AmyA"/>
    <property type="match status" value="1"/>
</dbReference>
<keyword evidence="11" id="KW-0119">Carbohydrate metabolism</keyword>
<dbReference type="Proteomes" id="UP000005426">
    <property type="component" value="Unassembled WGS sequence"/>
</dbReference>
<keyword evidence="8" id="KW-0106">Calcium</keyword>
<dbReference type="Pfam" id="PF09260">
    <property type="entry name" value="A_amylase_dom_C"/>
    <property type="match status" value="1"/>
</dbReference>
<evidence type="ECO:0000256" key="1">
    <source>
        <dbReference type="ARBA" id="ARBA00000548"/>
    </source>
</evidence>
<keyword evidence="17" id="KW-1185">Reference proteome</keyword>
<proteinExistence type="inferred from homology"/>
<feature type="signal peptide" evidence="14">
    <location>
        <begin position="1"/>
        <end position="19"/>
    </location>
</feature>
<dbReference type="Gene3D" id="2.60.40.1180">
    <property type="entry name" value="Golgi alpha-mannosidase II"/>
    <property type="match status" value="1"/>
</dbReference>
<evidence type="ECO:0000256" key="2">
    <source>
        <dbReference type="ARBA" id="ARBA00001913"/>
    </source>
</evidence>
<dbReference type="eggNOG" id="KOG0471">
    <property type="taxonomic scope" value="Eukaryota"/>
</dbReference>
<dbReference type="InterPro" id="IPR013783">
    <property type="entry name" value="Ig-like_fold"/>
</dbReference>
<keyword evidence="13" id="KW-0624">Polysaccharide degradation</keyword>
<dbReference type="PROSITE" id="PS51166">
    <property type="entry name" value="CBM20"/>
    <property type="match status" value="1"/>
</dbReference>
<comment type="similarity">
    <text evidence="3">Belongs to the glycosyl hydrolase 13 family.</text>
</comment>
<evidence type="ECO:0000259" key="15">
    <source>
        <dbReference type="PROSITE" id="PS51166"/>
    </source>
</evidence>
<dbReference type="InterPro" id="IPR013780">
    <property type="entry name" value="Glyco_hydro_b"/>
</dbReference>
<dbReference type="PANTHER" id="PTHR10357">
    <property type="entry name" value="ALPHA-AMYLASE FAMILY MEMBER"/>
    <property type="match status" value="1"/>
</dbReference>
<evidence type="ECO:0000256" key="8">
    <source>
        <dbReference type="ARBA" id="ARBA00022837"/>
    </source>
</evidence>
<dbReference type="PANTHER" id="PTHR10357:SF215">
    <property type="entry name" value="ALPHA-AMYLASE 1"/>
    <property type="match status" value="1"/>
</dbReference>
<keyword evidence="12" id="KW-0326">Glycosidase</keyword>
<evidence type="ECO:0000256" key="7">
    <source>
        <dbReference type="ARBA" id="ARBA00022801"/>
    </source>
</evidence>
<dbReference type="SUPFAM" id="SSF51445">
    <property type="entry name" value="(Trans)glycosidases"/>
    <property type="match status" value="1"/>
</dbReference>
<protein>
    <recommendedName>
        <fullName evidence="4">alpha-amylase</fullName>
        <ecNumber evidence="4">3.2.1.1</ecNumber>
    </recommendedName>
</protein>
<dbReference type="InterPro" id="IPR002044">
    <property type="entry name" value="CBM20"/>
</dbReference>
<dbReference type="FunFam" id="3.20.20.80:FF:000120">
    <property type="entry name" value="Alpha-amylase A"/>
    <property type="match status" value="1"/>
</dbReference>
<dbReference type="FunFam" id="2.60.40.10:FF:000552">
    <property type="entry name" value="Related to glucoamylase"/>
    <property type="match status" value="1"/>
</dbReference>
<evidence type="ECO:0000256" key="11">
    <source>
        <dbReference type="ARBA" id="ARBA00023277"/>
    </source>
</evidence>
<comment type="cofactor">
    <cofactor evidence="2">
        <name>Ca(2+)</name>
        <dbReference type="ChEBI" id="CHEBI:29108"/>
    </cofactor>
</comment>
<dbReference type="GO" id="GO:0004556">
    <property type="term" value="F:alpha-amylase activity"/>
    <property type="evidence" value="ECO:0007669"/>
    <property type="project" value="UniProtKB-EC"/>
</dbReference>
<dbReference type="EC" id="3.2.1.1" evidence="4"/>
<feature type="domain" description="CBM20" evidence="15">
    <location>
        <begin position="533"/>
        <end position="640"/>
    </location>
</feature>
<sequence length="640" mass="68866">MRLSHVALAWISALPSAAALTAAQWRSQSIYQVLTDRFSQTNGATNSACNAGAQVYCGGTWQGIIKNLDYIKSMGFTAIWISPVVENLAGNSADGEAYHGYWAQNIYQVNTNFGSAADLLALSEALHNAGMYLMVDIVTNHMGYLGCGTCVQYNTFNPFNSQSYYHPFCLIDFNSNNMTQIQNCWEGDNTVSLPDLATENANVLSMWQTWITQLVANYTIDGLRMDSCFELDYGFFEPFQSSANVYIVGEVDNGDPAIVCPYQKNYGLNTLNYPAYYWITQAFQSTSGSISNLVNGLNTMKSECSDTTLLGSFMENHDNPRFPSLTSDISLAKNAIAFTMLADGIPIIYEGQEQHLNGGGVPNNREAIWLSGYSTSAVLYTHIKALNQIRSQAIKQNSAYVTTQAAVTYSDSSTIVTRKGSTGSQIVGVFSNRGANGSSYTLTLPSADTGFTSNQQVVEVLSCTAYTTDSSGNLAVAMSGGLPRVFYAKSNLSGTGICPNLGKISVIYSLIFLTISVPITSGSGGGTTTSTPPTSCTAIPVKFDETVTTTFGQTIKIAGDISALGNWNTANAVTLSAADYTSSNPLWFVTLDLAPGQVVEYKYINVAQNGDVTWEADPNHTYTVPGACTAQPTVTNTWQG</sequence>
<dbReference type="GO" id="GO:0000272">
    <property type="term" value="P:polysaccharide catabolic process"/>
    <property type="evidence" value="ECO:0007669"/>
    <property type="project" value="UniProtKB-KW"/>
</dbReference>
<dbReference type="InterPro" id="IPR034836">
    <property type="entry name" value="CBM20_glucoamylase"/>
</dbReference>
<dbReference type="CDD" id="cd05811">
    <property type="entry name" value="CBM20_glucoamylase"/>
    <property type="match status" value="1"/>
</dbReference>
<evidence type="ECO:0000256" key="13">
    <source>
        <dbReference type="ARBA" id="ARBA00023326"/>
    </source>
</evidence>
<comment type="catalytic activity">
    <reaction evidence="1">
        <text>Endohydrolysis of (1-&gt;4)-alpha-D-glucosidic linkages in polysaccharides containing three or more (1-&gt;4)-alpha-linked D-glucose units.</text>
        <dbReference type="EC" id="3.2.1.1"/>
    </reaction>
</comment>
<dbReference type="SUPFAM" id="SSF51011">
    <property type="entry name" value="Glycosyl hydrolase domain"/>
    <property type="match status" value="1"/>
</dbReference>
<keyword evidence="5" id="KW-0479">Metal-binding</keyword>
<keyword evidence="6 14" id="KW-0732">Signal</keyword>
<evidence type="ECO:0000256" key="12">
    <source>
        <dbReference type="ARBA" id="ARBA00023295"/>
    </source>
</evidence>
<name>G9P0V7_HYPAI</name>
<dbReference type="OrthoDB" id="204980at2759"/>
<evidence type="ECO:0000256" key="4">
    <source>
        <dbReference type="ARBA" id="ARBA00012595"/>
    </source>
</evidence>
<accession>G9P0V7</accession>
<dbReference type="Pfam" id="PF00686">
    <property type="entry name" value="CBM_20"/>
    <property type="match status" value="1"/>
</dbReference>
<dbReference type="InterPro" id="IPR015340">
    <property type="entry name" value="A_amylase_C_dom"/>
</dbReference>
<dbReference type="SMR" id="G9P0V7"/>
<feature type="chain" id="PRO_5003525026" description="alpha-amylase" evidence="14">
    <location>
        <begin position="20"/>
        <end position="640"/>
    </location>
</feature>
<dbReference type="InterPro" id="IPR006047">
    <property type="entry name" value="GH13_cat_dom"/>
</dbReference>
<evidence type="ECO:0000256" key="9">
    <source>
        <dbReference type="ARBA" id="ARBA00023157"/>
    </source>
</evidence>
<dbReference type="AlphaFoldDB" id="G9P0V7"/>
<evidence type="ECO:0000256" key="3">
    <source>
        <dbReference type="ARBA" id="ARBA00008061"/>
    </source>
</evidence>
<dbReference type="HOGENOM" id="CLU_006462_7_2_1"/>
<evidence type="ECO:0000313" key="17">
    <source>
        <dbReference type="Proteomes" id="UP000005426"/>
    </source>
</evidence>
<comment type="caution">
    <text evidence="16">The sequence shown here is derived from an EMBL/GenBank/DDBJ whole genome shotgun (WGS) entry which is preliminary data.</text>
</comment>
<dbReference type="GO" id="GO:0005509">
    <property type="term" value="F:calcium ion binding"/>
    <property type="evidence" value="ECO:0007669"/>
    <property type="project" value="InterPro"/>
</dbReference>
<dbReference type="EMBL" id="ABDG02000026">
    <property type="protein sequence ID" value="EHK43613.1"/>
    <property type="molecule type" value="Genomic_DNA"/>
</dbReference>
<dbReference type="InterPro" id="IPR017853">
    <property type="entry name" value="GH"/>
</dbReference>
<dbReference type="GO" id="GO:2001070">
    <property type="term" value="F:starch binding"/>
    <property type="evidence" value="ECO:0007669"/>
    <property type="project" value="InterPro"/>
</dbReference>
<evidence type="ECO:0000256" key="6">
    <source>
        <dbReference type="ARBA" id="ARBA00022729"/>
    </source>
</evidence>
<organism evidence="16 17">
    <name type="scientific">Hypocrea atroviridis (strain ATCC 20476 / IMI 206040)</name>
    <name type="common">Trichoderma atroviride</name>
    <dbReference type="NCBI Taxonomy" id="452589"/>
    <lineage>
        <taxon>Eukaryota</taxon>
        <taxon>Fungi</taxon>
        <taxon>Dikarya</taxon>
        <taxon>Ascomycota</taxon>
        <taxon>Pezizomycotina</taxon>
        <taxon>Sordariomycetes</taxon>
        <taxon>Hypocreomycetidae</taxon>
        <taxon>Hypocreales</taxon>
        <taxon>Hypocreaceae</taxon>
        <taxon>Trichoderma</taxon>
    </lineage>
</organism>
<dbReference type="STRING" id="452589.G9P0V7"/>
<dbReference type="InterPro" id="IPR013784">
    <property type="entry name" value="Carb-bd-like_fold"/>
</dbReference>
<keyword evidence="10" id="KW-0325">Glycoprotein</keyword>
<dbReference type="SMART" id="SM00642">
    <property type="entry name" value="Aamy"/>
    <property type="match status" value="1"/>
</dbReference>
<gene>
    <name evidence="16" type="ORF">TRIATDRAFT_35342</name>
</gene>
<keyword evidence="9" id="KW-1015">Disulfide bond</keyword>
<dbReference type="Gene3D" id="3.20.20.80">
    <property type="entry name" value="Glycosidases"/>
    <property type="match status" value="1"/>
</dbReference>
<dbReference type="Gene3D" id="2.60.40.10">
    <property type="entry name" value="Immunoglobulins"/>
    <property type="match status" value="1"/>
</dbReference>
<reference evidence="16 17" key="1">
    <citation type="journal article" date="2011" name="Genome Biol.">
        <title>Comparative genome sequence analysis underscores mycoparasitism as the ancestral life style of Trichoderma.</title>
        <authorList>
            <person name="Kubicek C.P."/>
            <person name="Herrera-Estrella A."/>
            <person name="Seidl-Seiboth V."/>
            <person name="Martinez D.A."/>
            <person name="Druzhinina I.S."/>
            <person name="Thon M."/>
            <person name="Zeilinger S."/>
            <person name="Casas-Flores S."/>
            <person name="Horwitz B.A."/>
            <person name="Mukherjee P.K."/>
            <person name="Mukherjee M."/>
            <person name="Kredics L."/>
            <person name="Alcaraz L.D."/>
            <person name="Aerts A."/>
            <person name="Antal Z."/>
            <person name="Atanasova L."/>
            <person name="Cervantes-Badillo M.G."/>
            <person name="Challacombe J."/>
            <person name="Chertkov O."/>
            <person name="McCluskey K."/>
            <person name="Coulpier F."/>
            <person name="Deshpande N."/>
            <person name="von Doehren H."/>
            <person name="Ebbole D.J."/>
            <person name="Esquivel-Naranjo E.U."/>
            <person name="Fekete E."/>
            <person name="Flipphi M."/>
            <person name="Glaser F."/>
            <person name="Gomez-Rodriguez E.Y."/>
            <person name="Gruber S."/>
            <person name="Han C."/>
            <person name="Henrissat B."/>
            <person name="Hermosa R."/>
            <person name="Hernandez-Onate M."/>
            <person name="Karaffa L."/>
            <person name="Kosti I."/>
            <person name="Le Crom S."/>
            <person name="Lindquist E."/>
            <person name="Lucas S."/>
            <person name="Luebeck M."/>
            <person name="Luebeck P.S."/>
            <person name="Margeot A."/>
            <person name="Metz B."/>
            <person name="Misra M."/>
            <person name="Nevalainen H."/>
            <person name="Omann M."/>
            <person name="Packer N."/>
            <person name="Perrone G."/>
            <person name="Uresti-Rivera E.E."/>
            <person name="Salamov A."/>
            <person name="Schmoll M."/>
            <person name="Seiboth B."/>
            <person name="Shapiro H."/>
            <person name="Sukno S."/>
            <person name="Tamayo-Ramos J.A."/>
            <person name="Tisch D."/>
            <person name="Wiest A."/>
            <person name="Wilkinson H.H."/>
            <person name="Zhang M."/>
            <person name="Coutinho P.M."/>
            <person name="Kenerley C.M."/>
            <person name="Monte E."/>
            <person name="Baker S.E."/>
            <person name="Grigoriev I.V."/>
        </authorList>
    </citation>
    <scope>NUCLEOTIDE SEQUENCE [LARGE SCALE GENOMIC DNA]</scope>
    <source>
        <strain evidence="17">ATCC 20476 / IMI 206040</strain>
    </source>
</reference>
<evidence type="ECO:0000313" key="16">
    <source>
        <dbReference type="EMBL" id="EHK43613.1"/>
    </source>
</evidence>
<keyword evidence="7 16" id="KW-0378">Hydrolase</keyword>
<dbReference type="OMA" id="VTNHMAW"/>
<evidence type="ECO:0000256" key="5">
    <source>
        <dbReference type="ARBA" id="ARBA00022723"/>
    </source>
</evidence>
<dbReference type="Pfam" id="PF00128">
    <property type="entry name" value="Alpha-amylase"/>
    <property type="match status" value="1"/>
</dbReference>
<evidence type="ECO:0000256" key="10">
    <source>
        <dbReference type="ARBA" id="ARBA00023180"/>
    </source>
</evidence>